<dbReference type="RefSeq" id="XP_015233213.1">
    <property type="nucleotide sequence ID" value="XM_015377727.1"/>
</dbReference>
<dbReference type="PIRSF" id="PIRSF002417">
    <property type="entry name" value="Lipid_binding_protein"/>
    <property type="match status" value="1"/>
</dbReference>
<dbReference type="Gene3D" id="3.15.10.10">
    <property type="entry name" value="Bactericidal permeability-increasing protein, domain 1"/>
    <property type="match status" value="1"/>
</dbReference>
<dbReference type="FunFam" id="3.15.10.10:FF:000001">
    <property type="entry name" value="phospholipid transfer protein-like"/>
    <property type="match status" value="1"/>
</dbReference>
<keyword evidence="5 7" id="KW-0325">Glycoprotein</keyword>
<keyword evidence="7" id="KW-0399">Innate immunity</keyword>
<dbReference type="KEGG" id="cvg:107086638"/>
<dbReference type="Ensembl" id="ENSCVAT00000014198.1">
    <property type="protein sequence ID" value="ENSCVAP00000020507.1"/>
    <property type="gene ID" value="ENSCVAG00000001922.1"/>
</dbReference>
<dbReference type="GeneTree" id="ENSGT01150000286994"/>
<dbReference type="GO" id="GO:0005615">
    <property type="term" value="C:extracellular space"/>
    <property type="evidence" value="ECO:0007669"/>
    <property type="project" value="UniProtKB-UniRule"/>
</dbReference>
<dbReference type="AlphaFoldDB" id="A0A3Q2DMG4"/>
<evidence type="ECO:0000256" key="7">
    <source>
        <dbReference type="RuleBase" id="RU369039"/>
    </source>
</evidence>
<evidence type="ECO:0000313" key="11">
    <source>
        <dbReference type="Proteomes" id="UP000265020"/>
    </source>
</evidence>
<dbReference type="InterPro" id="IPR032942">
    <property type="entry name" value="BPI/LBP/Plunc"/>
</dbReference>
<keyword evidence="11" id="KW-1185">Reference proteome</keyword>
<dbReference type="PANTHER" id="PTHR10504:SF132">
    <property type="entry name" value="BACTERICIDAL PERMEABILITY-INCREASING PROTEIN"/>
    <property type="match status" value="1"/>
</dbReference>
<evidence type="ECO:0000256" key="5">
    <source>
        <dbReference type="ARBA" id="ARBA00023180"/>
    </source>
</evidence>
<comment type="domain">
    <text evidence="7">The N- and C-terminal barrels adopt an identical fold despite having only 13% of conserved residues.</text>
</comment>
<accession>A0A3Q2DMG4</accession>
<dbReference type="GeneID" id="107086638"/>
<dbReference type="STRING" id="28743.ENSCVAP00000020507"/>
<evidence type="ECO:0000256" key="2">
    <source>
        <dbReference type="ARBA" id="ARBA00007292"/>
    </source>
</evidence>
<dbReference type="SMART" id="SM00328">
    <property type="entry name" value="BPI1"/>
    <property type="match status" value="1"/>
</dbReference>
<dbReference type="PANTHER" id="PTHR10504">
    <property type="entry name" value="BACTERICIDAL PERMEABILITY-INCREASING BPI PROTEIN-RELATED"/>
    <property type="match status" value="1"/>
</dbReference>
<dbReference type="GO" id="GO:0008289">
    <property type="term" value="F:lipid binding"/>
    <property type="evidence" value="ECO:0007669"/>
    <property type="project" value="InterPro"/>
</dbReference>
<keyword evidence="7" id="KW-0929">Antimicrobial</keyword>
<comment type="subcellular location">
    <subcellularLocation>
        <location evidence="1 7">Secreted</location>
    </subcellularLocation>
</comment>
<dbReference type="OMA" id="GKMWIAD"/>
<evidence type="ECO:0000259" key="8">
    <source>
        <dbReference type="SMART" id="SM00328"/>
    </source>
</evidence>
<dbReference type="Pfam" id="PF01273">
    <property type="entry name" value="LBP_BPI_CETP"/>
    <property type="match status" value="1"/>
</dbReference>
<dbReference type="FunFam" id="3.15.20.10:FF:000001">
    <property type="entry name" value="Phospholipid transfer protein"/>
    <property type="match status" value="1"/>
</dbReference>
<evidence type="ECO:0000259" key="9">
    <source>
        <dbReference type="SMART" id="SM00329"/>
    </source>
</evidence>
<dbReference type="CTD" id="100003132"/>
<dbReference type="Pfam" id="PF02886">
    <property type="entry name" value="LBP_BPI_CETP_C"/>
    <property type="match status" value="1"/>
</dbReference>
<dbReference type="OrthoDB" id="9938407at2759"/>
<evidence type="ECO:0000256" key="1">
    <source>
        <dbReference type="ARBA" id="ARBA00004613"/>
    </source>
</evidence>
<keyword evidence="7" id="KW-0732">Signal</keyword>
<dbReference type="InterPro" id="IPR017942">
    <property type="entry name" value="Lipid-bd_serum_glycop_N"/>
</dbReference>
<dbReference type="InterPro" id="IPR001124">
    <property type="entry name" value="Lipid-bd_serum_glycop_C"/>
</dbReference>
<dbReference type="GO" id="GO:0050829">
    <property type="term" value="P:defense response to Gram-negative bacterium"/>
    <property type="evidence" value="ECO:0007669"/>
    <property type="project" value="UniProtKB-UniRule"/>
</dbReference>
<organism evidence="10 11">
    <name type="scientific">Cyprinodon variegatus</name>
    <name type="common">Sheepshead minnow</name>
    <dbReference type="NCBI Taxonomy" id="28743"/>
    <lineage>
        <taxon>Eukaryota</taxon>
        <taxon>Metazoa</taxon>
        <taxon>Chordata</taxon>
        <taxon>Craniata</taxon>
        <taxon>Vertebrata</taxon>
        <taxon>Euteleostomi</taxon>
        <taxon>Actinopterygii</taxon>
        <taxon>Neopterygii</taxon>
        <taxon>Teleostei</taxon>
        <taxon>Neoteleostei</taxon>
        <taxon>Acanthomorphata</taxon>
        <taxon>Ovalentaria</taxon>
        <taxon>Atherinomorphae</taxon>
        <taxon>Cyprinodontiformes</taxon>
        <taxon>Cyprinodontidae</taxon>
        <taxon>Cyprinodon</taxon>
    </lineage>
</organism>
<comment type="function">
    <text evidence="7">The cytotoxic action of BPI is limited to many species of Gram-negative bacteria; this specificity may be explained by a strong affinity of the very basic N-terminal half for the negatively charged lipopolysaccharides that are unique to the Gram-negative bacterial outer envelope.</text>
</comment>
<evidence type="ECO:0000256" key="4">
    <source>
        <dbReference type="ARBA" id="ARBA00023157"/>
    </source>
</evidence>
<protein>
    <recommendedName>
        <fullName evidence="7">Bactericidal permeability-increasing protein</fullName>
        <shortName evidence="7">BPI</shortName>
    </recommendedName>
</protein>
<feature type="domain" description="Lipid-binding serum glycoprotein C-terminal" evidence="9">
    <location>
        <begin position="320"/>
        <end position="522"/>
    </location>
</feature>
<keyword evidence="7" id="KW-0044">Antibiotic</keyword>
<dbReference type="InterPro" id="IPR017943">
    <property type="entry name" value="Bactericidal_perm-incr_a/b_dom"/>
</dbReference>
<reference evidence="10" key="1">
    <citation type="submission" date="2025-08" db="UniProtKB">
        <authorList>
            <consortium name="Ensembl"/>
        </authorList>
    </citation>
    <scope>IDENTIFICATION</scope>
</reference>
<comment type="subunit">
    <text evidence="7">Monomer. Homodimer; disulfide-linked.</text>
</comment>
<dbReference type="SUPFAM" id="SSF55394">
    <property type="entry name" value="Bactericidal permeability-increasing protein, BPI"/>
    <property type="match status" value="2"/>
</dbReference>
<reference evidence="10" key="2">
    <citation type="submission" date="2025-09" db="UniProtKB">
        <authorList>
            <consortium name="Ensembl"/>
        </authorList>
    </citation>
    <scope>IDENTIFICATION</scope>
</reference>
<name>A0A3Q2DMG4_CYPVA</name>
<evidence type="ECO:0000256" key="6">
    <source>
        <dbReference type="PIRSR" id="PIRSR002417-50"/>
    </source>
</evidence>
<dbReference type="GO" id="GO:0045087">
    <property type="term" value="P:innate immune response"/>
    <property type="evidence" value="ECO:0007669"/>
    <property type="project" value="UniProtKB-UniRule"/>
</dbReference>
<dbReference type="Gene3D" id="3.15.20.10">
    <property type="entry name" value="Bactericidal permeability-increasing protein, domain 2"/>
    <property type="match status" value="1"/>
</dbReference>
<comment type="similarity">
    <text evidence="2">Belongs to the BPI/LBP/Plunc superfamily. BPI/LBP family.</text>
</comment>
<keyword evidence="3 7" id="KW-0964">Secreted</keyword>
<dbReference type="Proteomes" id="UP000265020">
    <property type="component" value="Unassembled WGS sequence"/>
</dbReference>
<dbReference type="InterPro" id="IPR030675">
    <property type="entry name" value="BPI/LBP"/>
</dbReference>
<evidence type="ECO:0000256" key="3">
    <source>
        <dbReference type="ARBA" id="ARBA00022525"/>
    </source>
</evidence>
<keyword evidence="7" id="KW-0391">Immunity</keyword>
<feature type="disulfide bond" evidence="6">
    <location>
        <begin position="209"/>
        <end position="248"/>
    </location>
</feature>
<feature type="domain" description="Lipid-binding serum glycoprotein N-terminal" evidence="8">
    <location>
        <begin position="85"/>
        <end position="305"/>
    </location>
</feature>
<evidence type="ECO:0000313" key="10">
    <source>
        <dbReference type="Ensembl" id="ENSCVAP00000020507.1"/>
    </source>
</evidence>
<comment type="domain">
    <text evidence="7">The N-terminal region may be exposed to the interior of the granule, whereas the C-terminal portion may be embedded in the membrane. During phagocytosis and degranulation, proteases may be released and activated and cleave BPI at the junction of the N- and C-terminal portions of the molecule, providing controlled release of the N-terminal antibacterial fragment when bacteria are ingested.</text>
</comment>
<sequence length="535" mass="58540">MSASFTSLQYSTGIRSCISLLSLETVQAKRYVLIQVEPFLQSFFICYLFLVSGKTILEKMLLSVTVFLMLMPCSWGENPAVQVILTNKGLQYGKHVGTGWVQDKLKQITLPDISGSVNIFIGEVHYTLSGVTIKKCDLPEPNVEFFKSIGLNTSITGLSFAASGEWSTRFGVIHDGGSFDMAIFNIGLISYVKLRNDAKGHLFATSIGCDASVGDVILNFYGGASIIFKPFIKYFKGHILRKIQEAICPAVRTAIMELDLHLLTMNVSYNVNEVLSLDVPLSGLPVIGASNLQLGFKGEFYSIKTHKEPPFEPQKFILPAQAGYMLSVGMSEFTLNSASYGYFSAGELHVLINDSMIPPGIPFHLNTSSMGNLIPQLPKMFPGLMMNLNVYAREAPLFSFQPGVTTLGVKASVKASAIEPNGTQVPLFTLNIDLSASFKMVIGKGKLMGSMAVDNITLSLASSEIGDFKVDPLETLMKTAVRLAQMKVNLILGKGIVLPRMKYVQLVNTVLKMDKGFVAVFSDVETLQTDRNDYI</sequence>
<proteinExistence type="inferred from homology"/>
<dbReference type="SMART" id="SM00329">
    <property type="entry name" value="BPI2"/>
    <property type="match status" value="1"/>
</dbReference>
<keyword evidence="4 6" id="KW-1015">Disulfide bond</keyword>